<organism evidence="1">
    <name type="scientific">marine sediment metagenome</name>
    <dbReference type="NCBI Taxonomy" id="412755"/>
    <lineage>
        <taxon>unclassified sequences</taxon>
        <taxon>metagenomes</taxon>
        <taxon>ecological metagenomes</taxon>
    </lineage>
</organism>
<proteinExistence type="predicted"/>
<comment type="caution">
    <text evidence="1">The sequence shown here is derived from an EMBL/GenBank/DDBJ whole genome shotgun (WGS) entry which is preliminary data.</text>
</comment>
<sequence>IEEPVCDSGLDDLDAIGVALDVADDSMSEEPAAGEEAAAGSGK</sequence>
<evidence type="ECO:0000313" key="1">
    <source>
        <dbReference type="EMBL" id="KKL53861.1"/>
    </source>
</evidence>
<gene>
    <name evidence="1" type="ORF">LCGC14_2271220</name>
</gene>
<feature type="non-terminal residue" evidence="1">
    <location>
        <position position="1"/>
    </location>
</feature>
<protein>
    <submittedName>
        <fullName evidence="1">Uncharacterized protein</fullName>
    </submittedName>
</protein>
<dbReference type="EMBL" id="LAZR01031401">
    <property type="protein sequence ID" value="KKL53861.1"/>
    <property type="molecule type" value="Genomic_DNA"/>
</dbReference>
<reference evidence="1" key="1">
    <citation type="journal article" date="2015" name="Nature">
        <title>Complex archaea that bridge the gap between prokaryotes and eukaryotes.</title>
        <authorList>
            <person name="Spang A."/>
            <person name="Saw J.H."/>
            <person name="Jorgensen S.L."/>
            <person name="Zaremba-Niedzwiedzka K."/>
            <person name="Martijn J."/>
            <person name="Lind A.E."/>
            <person name="van Eijk R."/>
            <person name="Schleper C."/>
            <person name="Guy L."/>
            <person name="Ettema T.J."/>
        </authorList>
    </citation>
    <scope>NUCLEOTIDE SEQUENCE</scope>
</reference>
<name>A0A0F9DJ72_9ZZZZ</name>
<accession>A0A0F9DJ72</accession>
<dbReference type="AlphaFoldDB" id="A0A0F9DJ72"/>